<dbReference type="EMBL" id="BBMR01000005">
    <property type="protein sequence ID" value="GAL19884.1"/>
    <property type="molecule type" value="Genomic_DNA"/>
</dbReference>
<evidence type="ECO:0000256" key="6">
    <source>
        <dbReference type="RuleBase" id="RU362062"/>
    </source>
</evidence>
<dbReference type="GO" id="GO:0071978">
    <property type="term" value="P:bacterial-type flagellum-dependent swarming motility"/>
    <property type="evidence" value="ECO:0007669"/>
    <property type="project" value="TreeGrafter"/>
</dbReference>
<evidence type="ECO:0000259" key="7">
    <source>
        <dbReference type="Pfam" id="PF00460"/>
    </source>
</evidence>
<keyword evidence="10" id="KW-1185">Reference proteome</keyword>
<evidence type="ECO:0000256" key="3">
    <source>
        <dbReference type="ARBA" id="ARBA00017941"/>
    </source>
</evidence>
<proteinExistence type="inferred from homology"/>
<reference evidence="9 10" key="1">
    <citation type="submission" date="2014-09" db="EMBL/GenBank/DDBJ databases">
        <title>Vibrio maritimus JCM 19235. (C45) whole genome shotgun sequence.</title>
        <authorList>
            <person name="Sawabe T."/>
            <person name="Meirelles P."/>
            <person name="Nakanishi M."/>
            <person name="Sayaka M."/>
            <person name="Hattori M."/>
            <person name="Ohkuma M."/>
        </authorList>
    </citation>
    <scope>NUCLEOTIDE SEQUENCE [LARGE SCALE GENOMIC DNA]</scope>
    <source>
        <strain evidence="10">JCM19235</strain>
    </source>
</reference>
<accession>A0A090S052</accession>
<gene>
    <name evidence="9" type="ORF">JCM19235_4084</name>
</gene>
<feature type="domain" description="Flagellar basal-body/hook protein C-terminal" evidence="8">
    <location>
        <begin position="99"/>
        <end position="143"/>
    </location>
</feature>
<feature type="domain" description="Flagellar basal body rod protein N-terminal" evidence="7">
    <location>
        <begin position="9"/>
        <end position="36"/>
    </location>
</feature>
<dbReference type="InterPro" id="IPR006299">
    <property type="entry name" value="FlgC"/>
</dbReference>
<evidence type="ECO:0000256" key="1">
    <source>
        <dbReference type="ARBA" id="ARBA00004117"/>
    </source>
</evidence>
<dbReference type="PROSITE" id="PS00588">
    <property type="entry name" value="FLAGELLA_BB_ROD"/>
    <property type="match status" value="1"/>
</dbReference>
<comment type="caution">
    <text evidence="9">The sequence shown here is derived from an EMBL/GenBank/DDBJ whole genome shotgun (WGS) entry which is preliminary data.</text>
</comment>
<dbReference type="OrthoDB" id="9794148at2"/>
<evidence type="ECO:0000259" key="8">
    <source>
        <dbReference type="Pfam" id="PF06429"/>
    </source>
</evidence>
<dbReference type="InterPro" id="IPR001444">
    <property type="entry name" value="Flag_bb_rod_N"/>
</dbReference>
<evidence type="ECO:0000256" key="4">
    <source>
        <dbReference type="ARBA" id="ARBA00023143"/>
    </source>
</evidence>
<dbReference type="GO" id="GO:0030694">
    <property type="term" value="C:bacterial-type flagellum basal body, rod"/>
    <property type="evidence" value="ECO:0007669"/>
    <property type="project" value="UniProtKB-UniRule"/>
</dbReference>
<evidence type="ECO:0000256" key="5">
    <source>
        <dbReference type="ARBA" id="ARBA00025933"/>
    </source>
</evidence>
<keyword evidence="9" id="KW-0282">Flagellum</keyword>
<protein>
    <recommendedName>
        <fullName evidence="3 6">Flagellar basal-body rod protein FlgC</fullName>
    </recommendedName>
</protein>
<keyword evidence="9" id="KW-0966">Cell projection</keyword>
<evidence type="ECO:0000256" key="2">
    <source>
        <dbReference type="ARBA" id="ARBA00009677"/>
    </source>
</evidence>
<dbReference type="NCBIfam" id="TIGR01395">
    <property type="entry name" value="FlgC"/>
    <property type="match status" value="1"/>
</dbReference>
<dbReference type="InterPro" id="IPR019776">
    <property type="entry name" value="Flagellar_basal_body_rod_CS"/>
</dbReference>
<dbReference type="InterPro" id="IPR010930">
    <property type="entry name" value="Flg_bb/hook_C_dom"/>
</dbReference>
<dbReference type="Proteomes" id="UP000029228">
    <property type="component" value="Unassembled WGS sequence"/>
</dbReference>
<dbReference type="Pfam" id="PF00460">
    <property type="entry name" value="Flg_bb_rod"/>
    <property type="match status" value="1"/>
</dbReference>
<dbReference type="STRING" id="990268.JCM19235_4084"/>
<evidence type="ECO:0000313" key="10">
    <source>
        <dbReference type="Proteomes" id="UP000029228"/>
    </source>
</evidence>
<name>A0A090S052_9VIBR</name>
<dbReference type="Pfam" id="PF06429">
    <property type="entry name" value="Flg_bbr_C"/>
    <property type="match status" value="1"/>
</dbReference>
<dbReference type="PANTHER" id="PTHR30435">
    <property type="entry name" value="FLAGELLAR PROTEIN"/>
    <property type="match status" value="1"/>
</dbReference>
<dbReference type="AlphaFoldDB" id="A0A090S052"/>
<evidence type="ECO:0000313" key="9">
    <source>
        <dbReference type="EMBL" id="GAL19884.1"/>
    </source>
</evidence>
<organism evidence="9 10">
    <name type="scientific">Vibrio maritimus</name>
    <dbReference type="NCBI Taxonomy" id="990268"/>
    <lineage>
        <taxon>Bacteria</taxon>
        <taxon>Pseudomonadati</taxon>
        <taxon>Pseudomonadota</taxon>
        <taxon>Gammaproteobacteria</taxon>
        <taxon>Vibrionales</taxon>
        <taxon>Vibrionaceae</taxon>
        <taxon>Vibrio</taxon>
    </lineage>
</organism>
<comment type="subunit">
    <text evidence="5 6">The basal body constitutes a major portion of the flagellar organelle and consists of four rings (L,P,S, and M) mounted on a central rod. The rod consists of about 26 subunits of FlgG in the distal portion, and FlgB, FlgC and FlgF are thought to build up the proximal portion of the rod with about 6 subunits each.</text>
</comment>
<comment type="similarity">
    <text evidence="2">Belongs to the flagella basal body rod proteins family.</text>
</comment>
<sequence>MSFFGIYETAGSAMTAQTVRLNTISSNLANADSVSGDPAKVYKPLKPIFSSIYNQFDSKLSQNLGAHQGIVPIRIADVVEVSSVTEERFEPDNPLSNDQGYVYYSGINVVNEMADMMSATRSFEASVEVLGNAKSMQQSLLGLWRNQS</sequence>
<keyword evidence="9" id="KW-0969">Cilium</keyword>
<dbReference type="PANTHER" id="PTHR30435:SF29">
    <property type="entry name" value="FLAGELLAR BASAL-BODY ROD PROTEIN FLGC"/>
    <property type="match status" value="1"/>
</dbReference>
<reference evidence="9 10" key="2">
    <citation type="submission" date="2014-09" db="EMBL/GenBank/DDBJ databases">
        <authorList>
            <consortium name="NBRP consortium"/>
            <person name="Sawabe T."/>
            <person name="Meirelles P."/>
            <person name="Nakanishi M."/>
            <person name="Sayaka M."/>
            <person name="Hattori M."/>
            <person name="Ohkuma M."/>
        </authorList>
    </citation>
    <scope>NUCLEOTIDE SEQUENCE [LARGE SCALE GENOMIC DNA]</scope>
    <source>
        <strain evidence="10">JCM19235</strain>
    </source>
</reference>
<comment type="subcellular location">
    <subcellularLocation>
        <location evidence="1 6">Bacterial flagellum basal body</location>
    </subcellularLocation>
</comment>
<keyword evidence="4 6" id="KW-0975">Bacterial flagellum</keyword>